<organism evidence="5 6">
    <name type="scientific">Streptomyces longispororuber</name>
    <dbReference type="NCBI Taxonomy" id="68230"/>
    <lineage>
        <taxon>Bacteria</taxon>
        <taxon>Bacillati</taxon>
        <taxon>Actinomycetota</taxon>
        <taxon>Actinomycetes</taxon>
        <taxon>Kitasatosporales</taxon>
        <taxon>Streptomycetaceae</taxon>
        <taxon>Streptomyces</taxon>
    </lineage>
</organism>
<dbReference type="Proteomes" id="UP000608024">
    <property type="component" value="Unassembled WGS sequence"/>
</dbReference>
<feature type="region of interest" description="Disordered" evidence="3">
    <location>
        <begin position="1"/>
        <end position="41"/>
    </location>
</feature>
<reference evidence="5" key="2">
    <citation type="submission" date="2020-09" db="EMBL/GenBank/DDBJ databases">
        <authorList>
            <person name="Sun Q."/>
            <person name="Ohkuma M."/>
        </authorList>
    </citation>
    <scope>NUCLEOTIDE SEQUENCE</scope>
    <source>
        <strain evidence="5">JCM 4784</strain>
    </source>
</reference>
<dbReference type="SUPFAM" id="SSF53335">
    <property type="entry name" value="S-adenosyl-L-methionine-dependent methyltransferases"/>
    <property type="match status" value="1"/>
</dbReference>
<evidence type="ECO:0000313" key="6">
    <source>
        <dbReference type="Proteomes" id="UP000608024"/>
    </source>
</evidence>
<sequence>MRRNEPHQGDLDSRNDPGQDNPGQDNPGRDNPAPDDLSPYWNTNVARHRDILRAVPPGCRDALDVGCGDGLLARKLAGRAERVTGVDEAPEMIARARGLARGRPGLTFVEGDFLAADLPTGGYDFVCSVSAVHHMDFEAALTRMRELLCPGGTLVVVGLARSAGPAEWAVTVAAAPVVRLTKLVRRARTPDGMPLAAPRLSYGQVRAAAHRILPGVRYRRHVLRRYSLTWRKPGP</sequence>
<evidence type="ECO:0000313" key="5">
    <source>
        <dbReference type="EMBL" id="GHE39280.1"/>
    </source>
</evidence>
<reference evidence="5" key="1">
    <citation type="journal article" date="2014" name="Int. J. Syst. Evol. Microbiol.">
        <title>Complete genome sequence of Corynebacterium casei LMG S-19264T (=DSM 44701T), isolated from a smear-ripened cheese.</title>
        <authorList>
            <consortium name="US DOE Joint Genome Institute (JGI-PGF)"/>
            <person name="Walter F."/>
            <person name="Albersmeier A."/>
            <person name="Kalinowski J."/>
            <person name="Ruckert C."/>
        </authorList>
    </citation>
    <scope>NUCLEOTIDE SEQUENCE</scope>
    <source>
        <strain evidence="5">JCM 4784</strain>
    </source>
</reference>
<protein>
    <submittedName>
        <fullName evidence="5">Methyltransferase</fullName>
    </submittedName>
</protein>
<evidence type="ECO:0000256" key="1">
    <source>
        <dbReference type="ARBA" id="ARBA00022603"/>
    </source>
</evidence>
<feature type="domain" description="Methyltransferase" evidence="4">
    <location>
        <begin position="63"/>
        <end position="152"/>
    </location>
</feature>
<keyword evidence="6" id="KW-1185">Reference proteome</keyword>
<dbReference type="GO" id="GO:0008168">
    <property type="term" value="F:methyltransferase activity"/>
    <property type="evidence" value="ECO:0007669"/>
    <property type="project" value="UniProtKB-KW"/>
</dbReference>
<dbReference type="CDD" id="cd02440">
    <property type="entry name" value="AdoMet_MTases"/>
    <property type="match status" value="1"/>
</dbReference>
<dbReference type="Pfam" id="PF13649">
    <property type="entry name" value="Methyltransf_25"/>
    <property type="match status" value="1"/>
</dbReference>
<proteinExistence type="predicted"/>
<dbReference type="GO" id="GO:0032259">
    <property type="term" value="P:methylation"/>
    <property type="evidence" value="ECO:0007669"/>
    <property type="project" value="UniProtKB-KW"/>
</dbReference>
<name>A0A918Z7M4_9ACTN</name>
<gene>
    <name evidence="5" type="ORF">GCM10018785_06100</name>
</gene>
<dbReference type="PANTHER" id="PTHR44942:SF4">
    <property type="entry name" value="METHYLTRANSFERASE TYPE 11 DOMAIN-CONTAINING PROTEIN"/>
    <property type="match status" value="1"/>
</dbReference>
<keyword evidence="1 5" id="KW-0489">Methyltransferase</keyword>
<dbReference type="InterPro" id="IPR029063">
    <property type="entry name" value="SAM-dependent_MTases_sf"/>
</dbReference>
<keyword evidence="2" id="KW-0808">Transferase</keyword>
<feature type="compositionally biased region" description="Basic and acidic residues" evidence="3">
    <location>
        <begin position="1"/>
        <end position="17"/>
    </location>
</feature>
<dbReference type="Gene3D" id="3.40.50.150">
    <property type="entry name" value="Vaccinia Virus protein VP39"/>
    <property type="match status" value="1"/>
</dbReference>
<dbReference type="AlphaFoldDB" id="A0A918Z7M4"/>
<dbReference type="InterPro" id="IPR051052">
    <property type="entry name" value="Diverse_substrate_MTase"/>
</dbReference>
<comment type="caution">
    <text evidence="5">The sequence shown here is derived from an EMBL/GenBank/DDBJ whole genome shotgun (WGS) entry which is preliminary data.</text>
</comment>
<evidence type="ECO:0000256" key="3">
    <source>
        <dbReference type="SAM" id="MobiDB-lite"/>
    </source>
</evidence>
<dbReference type="PANTHER" id="PTHR44942">
    <property type="entry name" value="METHYLTRANSF_11 DOMAIN-CONTAINING PROTEIN"/>
    <property type="match status" value="1"/>
</dbReference>
<accession>A0A918Z7M4</accession>
<dbReference type="RefSeq" id="WP_190134225.1">
    <property type="nucleotide sequence ID" value="NZ_BNBT01000005.1"/>
</dbReference>
<dbReference type="EMBL" id="BNBT01000005">
    <property type="protein sequence ID" value="GHE39280.1"/>
    <property type="molecule type" value="Genomic_DNA"/>
</dbReference>
<evidence type="ECO:0000256" key="2">
    <source>
        <dbReference type="ARBA" id="ARBA00022679"/>
    </source>
</evidence>
<dbReference type="InterPro" id="IPR041698">
    <property type="entry name" value="Methyltransf_25"/>
</dbReference>
<evidence type="ECO:0000259" key="4">
    <source>
        <dbReference type="Pfam" id="PF13649"/>
    </source>
</evidence>